<dbReference type="Proteomes" id="UP000603200">
    <property type="component" value="Unassembled WGS sequence"/>
</dbReference>
<dbReference type="EMBL" id="BOMN01000020">
    <property type="protein sequence ID" value="GIE18493.1"/>
    <property type="molecule type" value="Genomic_DNA"/>
</dbReference>
<accession>A0ABQ3ZIX7</accession>
<organism evidence="2 3">
    <name type="scientific">Winogradskya humida</name>
    <dbReference type="NCBI Taxonomy" id="113566"/>
    <lineage>
        <taxon>Bacteria</taxon>
        <taxon>Bacillati</taxon>
        <taxon>Actinomycetota</taxon>
        <taxon>Actinomycetes</taxon>
        <taxon>Micromonosporales</taxon>
        <taxon>Micromonosporaceae</taxon>
        <taxon>Winogradskya</taxon>
    </lineage>
</organism>
<protein>
    <submittedName>
        <fullName evidence="2">Uncharacterized protein</fullName>
    </submittedName>
</protein>
<feature type="region of interest" description="Disordered" evidence="1">
    <location>
        <begin position="26"/>
        <end position="86"/>
    </location>
</feature>
<feature type="compositionally biased region" description="Pro residues" evidence="1">
    <location>
        <begin position="46"/>
        <end position="56"/>
    </location>
</feature>
<name>A0ABQ3ZIX7_9ACTN</name>
<proteinExistence type="predicted"/>
<comment type="caution">
    <text evidence="2">The sequence shown here is derived from an EMBL/GenBank/DDBJ whole genome shotgun (WGS) entry which is preliminary data.</text>
</comment>
<sequence length="86" mass="8712">MLGGAGGRTPSRTNRCCCMEKLLSNGAPIGTLRAHPSRPQVASLEHPPPPGDPPSNTPGTPGGQPTVTPSATRPHTAAGKEWPIAG</sequence>
<evidence type="ECO:0000313" key="3">
    <source>
        <dbReference type="Proteomes" id="UP000603200"/>
    </source>
</evidence>
<reference evidence="2 3" key="1">
    <citation type="submission" date="2021-01" db="EMBL/GenBank/DDBJ databases">
        <title>Whole genome shotgun sequence of Actinoplanes humidus NBRC 14915.</title>
        <authorList>
            <person name="Komaki H."/>
            <person name="Tamura T."/>
        </authorList>
    </citation>
    <scope>NUCLEOTIDE SEQUENCE [LARGE SCALE GENOMIC DNA]</scope>
    <source>
        <strain evidence="2 3">NBRC 14915</strain>
    </source>
</reference>
<evidence type="ECO:0000313" key="2">
    <source>
        <dbReference type="EMBL" id="GIE18493.1"/>
    </source>
</evidence>
<gene>
    <name evidence="2" type="ORF">Ahu01nite_015950</name>
</gene>
<keyword evidence="3" id="KW-1185">Reference proteome</keyword>
<evidence type="ECO:0000256" key="1">
    <source>
        <dbReference type="SAM" id="MobiDB-lite"/>
    </source>
</evidence>
<feature type="compositionally biased region" description="Low complexity" evidence="1">
    <location>
        <begin position="57"/>
        <end position="69"/>
    </location>
</feature>